<dbReference type="Proteomes" id="UP000604046">
    <property type="component" value="Unassembled WGS sequence"/>
</dbReference>
<dbReference type="SMART" id="SM00367">
    <property type="entry name" value="LRR_CC"/>
    <property type="match status" value="9"/>
</dbReference>
<evidence type="ECO:0000256" key="1">
    <source>
        <dbReference type="SAM" id="MobiDB-lite"/>
    </source>
</evidence>
<feature type="compositionally biased region" description="Basic and acidic residues" evidence="1">
    <location>
        <begin position="224"/>
        <end position="234"/>
    </location>
</feature>
<feature type="compositionally biased region" description="Basic and acidic residues" evidence="1">
    <location>
        <begin position="153"/>
        <end position="169"/>
    </location>
</feature>
<gene>
    <name evidence="3" type="primary">NLRC3</name>
    <name evidence="3" type="ORF">SNAT2548_LOCUS2151</name>
</gene>
<keyword evidence="2" id="KW-1133">Transmembrane helix</keyword>
<feature type="region of interest" description="Disordered" evidence="1">
    <location>
        <begin position="91"/>
        <end position="257"/>
    </location>
</feature>
<keyword evidence="2" id="KW-0472">Membrane</keyword>
<evidence type="ECO:0000313" key="4">
    <source>
        <dbReference type="Proteomes" id="UP000604046"/>
    </source>
</evidence>
<protein>
    <submittedName>
        <fullName evidence="3">NLRC3 protein</fullName>
    </submittedName>
</protein>
<comment type="caution">
    <text evidence="3">The sequence shown here is derived from an EMBL/GenBank/DDBJ whole genome shotgun (WGS) entry which is preliminary data.</text>
</comment>
<feature type="compositionally biased region" description="Basic and acidic residues" evidence="1">
    <location>
        <begin position="241"/>
        <end position="257"/>
    </location>
</feature>
<organism evidence="3 4">
    <name type="scientific">Symbiodinium natans</name>
    <dbReference type="NCBI Taxonomy" id="878477"/>
    <lineage>
        <taxon>Eukaryota</taxon>
        <taxon>Sar</taxon>
        <taxon>Alveolata</taxon>
        <taxon>Dinophyceae</taxon>
        <taxon>Suessiales</taxon>
        <taxon>Symbiodiniaceae</taxon>
        <taxon>Symbiodinium</taxon>
    </lineage>
</organism>
<feature type="transmembrane region" description="Helical" evidence="2">
    <location>
        <begin position="6"/>
        <end position="31"/>
    </location>
</feature>
<dbReference type="AlphaFoldDB" id="A0A812HX88"/>
<dbReference type="SUPFAM" id="SSF52047">
    <property type="entry name" value="RNI-like"/>
    <property type="match status" value="2"/>
</dbReference>
<evidence type="ECO:0000313" key="3">
    <source>
        <dbReference type="EMBL" id="CAE6965481.1"/>
    </source>
</evidence>
<dbReference type="GO" id="GO:0031267">
    <property type="term" value="F:small GTPase binding"/>
    <property type="evidence" value="ECO:0007669"/>
    <property type="project" value="TreeGrafter"/>
</dbReference>
<keyword evidence="4" id="KW-1185">Reference proteome</keyword>
<feature type="compositionally biased region" description="Low complexity" evidence="1">
    <location>
        <begin position="274"/>
        <end position="289"/>
    </location>
</feature>
<dbReference type="GO" id="GO:0048471">
    <property type="term" value="C:perinuclear region of cytoplasm"/>
    <property type="evidence" value="ECO:0007669"/>
    <property type="project" value="TreeGrafter"/>
</dbReference>
<dbReference type="InterPro" id="IPR032675">
    <property type="entry name" value="LRR_dom_sf"/>
</dbReference>
<evidence type="ECO:0000256" key="2">
    <source>
        <dbReference type="SAM" id="Phobius"/>
    </source>
</evidence>
<dbReference type="EMBL" id="CAJNDS010000120">
    <property type="protein sequence ID" value="CAE6965481.1"/>
    <property type="molecule type" value="Genomic_DNA"/>
</dbReference>
<feature type="transmembrane region" description="Helical" evidence="2">
    <location>
        <begin position="52"/>
        <end position="76"/>
    </location>
</feature>
<name>A0A812HX88_9DINO</name>
<dbReference type="GO" id="GO:0005829">
    <property type="term" value="C:cytosol"/>
    <property type="evidence" value="ECO:0007669"/>
    <property type="project" value="TreeGrafter"/>
</dbReference>
<dbReference type="InterPro" id="IPR027038">
    <property type="entry name" value="RanGap"/>
</dbReference>
<feature type="region of interest" description="Disordered" evidence="1">
    <location>
        <begin position="271"/>
        <end position="300"/>
    </location>
</feature>
<reference evidence="3" key="1">
    <citation type="submission" date="2021-02" db="EMBL/GenBank/DDBJ databases">
        <authorList>
            <person name="Dougan E. K."/>
            <person name="Rhodes N."/>
            <person name="Thang M."/>
            <person name="Chan C."/>
        </authorList>
    </citation>
    <scope>NUCLEOTIDE SEQUENCE</scope>
</reference>
<dbReference type="InterPro" id="IPR001611">
    <property type="entry name" value="Leu-rich_rpt"/>
</dbReference>
<keyword evidence="2" id="KW-0812">Transmembrane</keyword>
<dbReference type="InterPro" id="IPR006553">
    <property type="entry name" value="Leu-rich_rpt_Cys-con_subtyp"/>
</dbReference>
<dbReference type="SMART" id="SM00368">
    <property type="entry name" value="LRR_RI"/>
    <property type="match status" value="11"/>
</dbReference>
<dbReference type="OrthoDB" id="184583at2759"/>
<dbReference type="GO" id="GO:0006913">
    <property type="term" value="P:nucleocytoplasmic transport"/>
    <property type="evidence" value="ECO:0007669"/>
    <property type="project" value="TreeGrafter"/>
</dbReference>
<dbReference type="Pfam" id="PF13516">
    <property type="entry name" value="LRR_6"/>
    <property type="match status" value="6"/>
</dbReference>
<dbReference type="GO" id="GO:0005096">
    <property type="term" value="F:GTPase activator activity"/>
    <property type="evidence" value="ECO:0007669"/>
    <property type="project" value="InterPro"/>
</dbReference>
<dbReference type="PANTHER" id="PTHR24113:SF15">
    <property type="entry name" value="NACHT DOMAIN-CONTAINING PROTEIN"/>
    <property type="match status" value="1"/>
</dbReference>
<accession>A0A812HX88</accession>
<proteinExistence type="predicted"/>
<feature type="region of interest" description="Disordered" evidence="1">
    <location>
        <begin position="315"/>
        <end position="335"/>
    </location>
</feature>
<sequence length="1080" mass="117790">MSCQWLGFLGLALLGALAVQLGSLVLTQLAVILAEQQLELLRAMLRCQLSALLATLMLTLIMAVVTLTVLAALQLYRANICRDAGQTCASRGVQPRDVAEQDEQGSSHAHPPADPESGSRSSRQEAPPRLELVPAPRHKEAGKLPDQPEELDEGRKGLEEHAVETRQGDEQGCNGLPLKCPNHADPARSSDSSSPARPPADPESGSRSSRQQAPPRLELVPAPRHKEAGKRLDQPEELDEGREGLEEHAVETRQGDEQGCKGLLLECLNHADPARSSDSSSPVHPSADAESGSRSSRQRAPSCLELVRVPWHKEAEESPVGSDEGPFRHKRQAKKPRKPCKGRTVCWKPLHELPAEEECQICGAKGSQLLQGKPDKPKNMYFLEEADAAELQGQWPFRCWCWKCEVARTAIGDGSEDHTENEELALRCGRCQMDGSLGLSKRVYDHFRRAIGDAPVHCKKALVGKCPSIGQCLYMHPKEPLPYAVDDRVSRAFLLCRLASVGNEKDKEFVARWLRNDQSQVAFVQGFRPFSSAEALLQVPVPDAAMRSMLGQLQVPERLLKVLEVLEQFQRPYDRGAMFCEVIRCDWKVQLAKLIGCLARGAQEHPLCLDLARLGSSELFALAEGLQLCPNLRKLSLDFCHSWIIGIRVGDDGASRLAEGLQQCPNLREVSLNLEDTEIGSGLRAMFAGKRRLGDRGASCLAEGLQKCRYLRQVSLNLENTEIGDHGASRLAKALANLREVSLDLSSTQVGDDGASCLVEGLQQCPNLREVSLNLEYTQIGDDGASCLVEGLQQCPNLREVSLNLEYTQIGDDGVSRLAEGLQQCPNLREVSLNLRSTEVGDHGASRLAKALANLREVSLDLSYTQVGDDGVSRLAEGLQQCPNLQALSLCLVLHHKVGDRGAYCLAEGLQQCPNLREVSLNLDYTQIGDRGASCLAEGLQKCRYLREVSLNLEDTEIGDHGASRLAKALANLRKVSLDLRHTQVGDDGASRLAEGLQQCKNLRALSLCLSITKVGDDGASRLAEGLQQCKNLRALSLSLLATNVGGRGASCLAEGLQKCRYLREVSLNLENTEVGSGSV</sequence>
<dbReference type="PANTHER" id="PTHR24113">
    <property type="entry name" value="RAN GTPASE-ACTIVATING PROTEIN 1"/>
    <property type="match status" value="1"/>
</dbReference>
<dbReference type="Gene3D" id="3.80.10.10">
    <property type="entry name" value="Ribonuclease Inhibitor"/>
    <property type="match status" value="5"/>
</dbReference>
<dbReference type="GO" id="GO:0005634">
    <property type="term" value="C:nucleus"/>
    <property type="evidence" value="ECO:0007669"/>
    <property type="project" value="TreeGrafter"/>
</dbReference>